<dbReference type="AlphaFoldDB" id="A0A9Q3KVL4"/>
<protein>
    <submittedName>
        <fullName evidence="2">Uncharacterized protein</fullName>
    </submittedName>
</protein>
<reference evidence="2" key="1">
    <citation type="submission" date="2021-03" db="EMBL/GenBank/DDBJ databases">
        <title>Draft genome sequence of rust myrtle Austropuccinia psidii MF-1, a brazilian biotype.</title>
        <authorList>
            <person name="Quecine M.C."/>
            <person name="Pachon D.M.R."/>
            <person name="Bonatelli M.L."/>
            <person name="Correr F.H."/>
            <person name="Franceschini L.M."/>
            <person name="Leite T.F."/>
            <person name="Margarido G.R.A."/>
            <person name="Almeida C.A."/>
            <person name="Ferrarezi J.A."/>
            <person name="Labate C.A."/>
        </authorList>
    </citation>
    <scope>NUCLEOTIDE SEQUENCE</scope>
    <source>
        <strain evidence="2">MF-1</strain>
    </source>
</reference>
<dbReference type="Proteomes" id="UP000765509">
    <property type="component" value="Unassembled WGS sequence"/>
</dbReference>
<comment type="caution">
    <text evidence="2">The sequence shown here is derived from an EMBL/GenBank/DDBJ whole genome shotgun (WGS) entry which is preliminary data.</text>
</comment>
<dbReference type="EMBL" id="AVOT02125640">
    <property type="protein sequence ID" value="MBW0587006.1"/>
    <property type="molecule type" value="Genomic_DNA"/>
</dbReference>
<evidence type="ECO:0000256" key="1">
    <source>
        <dbReference type="SAM" id="MobiDB-lite"/>
    </source>
</evidence>
<sequence length="155" mass="17524">MTPGLEPEVPVVPKSSRSVQGQAQRTPEETERSQEPSRQGKKQSQLAQTLPTRVKTPQIGAFSRGQCIQHGQNSDGIHSQGEGKDEENFSTQRIQEIHFVKSSIDVELGKFDAKINKIRSDISELTRNDKKNTEWYQLTNVRLDSIINTCDRFES</sequence>
<gene>
    <name evidence="2" type="ORF">O181_126721</name>
</gene>
<name>A0A9Q3KVL4_9BASI</name>
<organism evidence="2 3">
    <name type="scientific">Austropuccinia psidii MF-1</name>
    <dbReference type="NCBI Taxonomy" id="1389203"/>
    <lineage>
        <taxon>Eukaryota</taxon>
        <taxon>Fungi</taxon>
        <taxon>Dikarya</taxon>
        <taxon>Basidiomycota</taxon>
        <taxon>Pucciniomycotina</taxon>
        <taxon>Pucciniomycetes</taxon>
        <taxon>Pucciniales</taxon>
        <taxon>Sphaerophragmiaceae</taxon>
        <taxon>Austropuccinia</taxon>
    </lineage>
</organism>
<evidence type="ECO:0000313" key="2">
    <source>
        <dbReference type="EMBL" id="MBW0587006.1"/>
    </source>
</evidence>
<feature type="region of interest" description="Disordered" evidence="1">
    <location>
        <begin position="1"/>
        <end position="90"/>
    </location>
</feature>
<keyword evidence="3" id="KW-1185">Reference proteome</keyword>
<feature type="compositionally biased region" description="Polar residues" evidence="1">
    <location>
        <begin position="42"/>
        <end position="51"/>
    </location>
</feature>
<feature type="compositionally biased region" description="Polar residues" evidence="1">
    <location>
        <begin position="15"/>
        <end position="25"/>
    </location>
</feature>
<accession>A0A9Q3KVL4</accession>
<proteinExistence type="predicted"/>
<feature type="compositionally biased region" description="Basic and acidic residues" evidence="1">
    <location>
        <begin position="26"/>
        <end position="35"/>
    </location>
</feature>
<evidence type="ECO:0000313" key="3">
    <source>
        <dbReference type="Proteomes" id="UP000765509"/>
    </source>
</evidence>